<dbReference type="SUPFAM" id="SSF47413">
    <property type="entry name" value="lambda repressor-like DNA-binding domains"/>
    <property type="match status" value="1"/>
</dbReference>
<evidence type="ECO:0000313" key="2">
    <source>
        <dbReference type="EMBL" id="PWI34725.1"/>
    </source>
</evidence>
<dbReference type="PROSITE" id="PS50943">
    <property type="entry name" value="HTH_CROC1"/>
    <property type="match status" value="1"/>
</dbReference>
<dbReference type="SMART" id="SM00530">
    <property type="entry name" value="HTH_XRE"/>
    <property type="match status" value="1"/>
</dbReference>
<feature type="domain" description="HTH cro/C1-type" evidence="1">
    <location>
        <begin position="63"/>
        <end position="111"/>
    </location>
</feature>
<comment type="caution">
    <text evidence="2">The sequence shown here is derived from an EMBL/GenBank/DDBJ whole genome shotgun (WGS) entry which is preliminary data.</text>
</comment>
<protein>
    <recommendedName>
        <fullName evidence="1">HTH cro/C1-type domain-containing protein</fullName>
    </recommendedName>
</protein>
<keyword evidence="3" id="KW-1185">Reference proteome</keyword>
<dbReference type="InterPro" id="IPR001387">
    <property type="entry name" value="Cro/C1-type_HTH"/>
</dbReference>
<accession>A0A2U3BD82</accession>
<dbReference type="OrthoDB" id="9805309at2"/>
<dbReference type="Proteomes" id="UP000245362">
    <property type="component" value="Unassembled WGS sequence"/>
</dbReference>
<reference evidence="2 3" key="1">
    <citation type="submission" date="2018-05" db="EMBL/GenBank/DDBJ databases">
        <title>Vibrio limimaris sp. nov., isolated from marine sediment.</title>
        <authorList>
            <person name="Li C.-M."/>
        </authorList>
    </citation>
    <scope>NUCLEOTIDE SEQUENCE [LARGE SCALE GENOMIC DNA]</scope>
    <source>
        <strain evidence="2 3">E4404</strain>
    </source>
</reference>
<evidence type="ECO:0000313" key="3">
    <source>
        <dbReference type="Proteomes" id="UP000245362"/>
    </source>
</evidence>
<sequence length="121" mass="13767">MRSASSLPVSNVWSIEPPFRLHKTNIEVINCLVKTIQINLSYIKLIRYKIKELIEAKPLHNGRKVTLSYLAEQVGIQSSAMSKIANNKGYNTSMTTIDALCRFFDCRIEDVVEYFPEGGKE</sequence>
<dbReference type="AlphaFoldDB" id="A0A2U3BD82"/>
<dbReference type="EMBL" id="QFWT01000001">
    <property type="protein sequence ID" value="PWI34725.1"/>
    <property type="molecule type" value="Genomic_DNA"/>
</dbReference>
<dbReference type="Pfam" id="PF13443">
    <property type="entry name" value="HTH_26"/>
    <property type="match status" value="1"/>
</dbReference>
<dbReference type="CDD" id="cd00093">
    <property type="entry name" value="HTH_XRE"/>
    <property type="match status" value="1"/>
</dbReference>
<organism evidence="2 3">
    <name type="scientific">Vibrio albus</name>
    <dbReference type="NCBI Taxonomy" id="2200953"/>
    <lineage>
        <taxon>Bacteria</taxon>
        <taxon>Pseudomonadati</taxon>
        <taxon>Pseudomonadota</taxon>
        <taxon>Gammaproteobacteria</taxon>
        <taxon>Vibrionales</taxon>
        <taxon>Vibrionaceae</taxon>
        <taxon>Vibrio</taxon>
    </lineage>
</organism>
<evidence type="ECO:0000259" key="1">
    <source>
        <dbReference type="PROSITE" id="PS50943"/>
    </source>
</evidence>
<dbReference type="GO" id="GO:0003677">
    <property type="term" value="F:DNA binding"/>
    <property type="evidence" value="ECO:0007669"/>
    <property type="project" value="InterPro"/>
</dbReference>
<dbReference type="RefSeq" id="WP_109317880.1">
    <property type="nucleotide sequence ID" value="NZ_QFWT01000001.1"/>
</dbReference>
<name>A0A2U3BD82_9VIBR</name>
<gene>
    <name evidence="2" type="ORF">DI392_00095</name>
</gene>
<dbReference type="InterPro" id="IPR010982">
    <property type="entry name" value="Lambda_DNA-bd_dom_sf"/>
</dbReference>
<dbReference type="Gene3D" id="1.10.260.40">
    <property type="entry name" value="lambda repressor-like DNA-binding domains"/>
    <property type="match status" value="1"/>
</dbReference>
<proteinExistence type="predicted"/>